<dbReference type="EMBL" id="FPCH01000004">
    <property type="protein sequence ID" value="SFV38649.1"/>
    <property type="molecule type" value="Genomic_DNA"/>
</dbReference>
<evidence type="ECO:0008006" key="5">
    <source>
        <dbReference type="Google" id="ProtNLM"/>
    </source>
</evidence>
<dbReference type="AlphaFoldDB" id="A0A1I7NVF2"/>
<feature type="region of interest" description="Disordered" evidence="1">
    <location>
        <begin position="58"/>
        <end position="77"/>
    </location>
</feature>
<feature type="signal peptide" evidence="2">
    <location>
        <begin position="1"/>
        <end position="24"/>
    </location>
</feature>
<keyword evidence="2" id="KW-0732">Signal</keyword>
<evidence type="ECO:0000313" key="3">
    <source>
        <dbReference type="EMBL" id="SFV38649.1"/>
    </source>
</evidence>
<reference evidence="4" key="1">
    <citation type="submission" date="2016-10" db="EMBL/GenBank/DDBJ databases">
        <authorList>
            <person name="Varghese N."/>
            <person name="Submissions S."/>
        </authorList>
    </citation>
    <scope>NUCLEOTIDE SEQUENCE [LARGE SCALE GENOMIC DNA]</scope>
    <source>
        <strain evidence="4">DSM 1565</strain>
    </source>
</reference>
<sequence>MIKVLPAVLAVAFLYLAPVPAAHAQPACDGDFAKIGGQWIATPQCQLAEARSAAHVHSSASRAKSGSAPKVDDNLSPEDICRRTAGDIRSATFCSAYND</sequence>
<protein>
    <recommendedName>
        <fullName evidence="5">YARHG domain-containing protein</fullName>
    </recommendedName>
</protein>
<dbReference type="Proteomes" id="UP000199423">
    <property type="component" value="Unassembled WGS sequence"/>
</dbReference>
<name>A0A1I7NVF2_9HYPH</name>
<accession>A0A1I7NVF2</accession>
<organism evidence="3 4">
    <name type="scientific">Hyphomicrobium facile</name>
    <dbReference type="NCBI Taxonomy" id="51670"/>
    <lineage>
        <taxon>Bacteria</taxon>
        <taxon>Pseudomonadati</taxon>
        <taxon>Pseudomonadota</taxon>
        <taxon>Alphaproteobacteria</taxon>
        <taxon>Hyphomicrobiales</taxon>
        <taxon>Hyphomicrobiaceae</taxon>
        <taxon>Hyphomicrobium</taxon>
    </lineage>
</organism>
<evidence type="ECO:0000313" key="4">
    <source>
        <dbReference type="Proteomes" id="UP000199423"/>
    </source>
</evidence>
<proteinExistence type="predicted"/>
<dbReference type="RefSeq" id="WP_143117867.1">
    <property type="nucleotide sequence ID" value="NZ_FPCH01000004.1"/>
</dbReference>
<feature type="chain" id="PRO_5011682688" description="YARHG domain-containing protein" evidence="2">
    <location>
        <begin position="25"/>
        <end position="99"/>
    </location>
</feature>
<dbReference type="OrthoDB" id="7933619at2"/>
<gene>
    <name evidence="3" type="ORF">SAMN04488557_3775</name>
</gene>
<evidence type="ECO:0000256" key="1">
    <source>
        <dbReference type="SAM" id="MobiDB-lite"/>
    </source>
</evidence>
<evidence type="ECO:0000256" key="2">
    <source>
        <dbReference type="SAM" id="SignalP"/>
    </source>
</evidence>
<keyword evidence="4" id="KW-1185">Reference proteome</keyword>